<evidence type="ECO:0000313" key="1">
    <source>
        <dbReference type="EMBL" id="MEV0363246.1"/>
    </source>
</evidence>
<gene>
    <name evidence="1" type="ORF">AB0H72_11140</name>
</gene>
<organism evidence="1 2">
    <name type="scientific">Nocardia fusca</name>
    <dbReference type="NCBI Taxonomy" id="941183"/>
    <lineage>
        <taxon>Bacteria</taxon>
        <taxon>Bacillati</taxon>
        <taxon>Actinomycetota</taxon>
        <taxon>Actinomycetes</taxon>
        <taxon>Mycobacteriales</taxon>
        <taxon>Nocardiaceae</taxon>
        <taxon>Nocardia</taxon>
    </lineage>
</organism>
<comment type="caution">
    <text evidence="1">The sequence shown here is derived from an EMBL/GenBank/DDBJ whole genome shotgun (WGS) entry which is preliminary data.</text>
</comment>
<dbReference type="SUPFAM" id="SSF160631">
    <property type="entry name" value="SMI1/KNR4-like"/>
    <property type="match status" value="1"/>
</dbReference>
<accession>A0ABV3F6B9</accession>
<sequence>MTSSLQQLIDTGHLPSSASRFDWDNVEDRLRAPVPPDYQKLLDAGGGGLWLDYIRLFVPGAGSRSGLDLAESGLEFEQLQELWEDEVIGRPSDLASDTRLLPWASTGAGVTFYWQVSGTPSGAYPIRVSDPDGVEWGRYDLLTTDLLLGIVRGEIRDAVLNPSWFDYDMVFSPYSSRADGPGVGQAQ</sequence>
<name>A0ABV3F6B9_9NOCA</name>
<evidence type="ECO:0000313" key="2">
    <source>
        <dbReference type="Proteomes" id="UP001551658"/>
    </source>
</evidence>
<dbReference type="InterPro" id="IPR037883">
    <property type="entry name" value="Knr4/Smi1-like_sf"/>
</dbReference>
<proteinExistence type="predicted"/>
<dbReference type="EMBL" id="JBFAIH010000005">
    <property type="protein sequence ID" value="MEV0363246.1"/>
    <property type="molecule type" value="Genomic_DNA"/>
</dbReference>
<dbReference type="Proteomes" id="UP001551658">
    <property type="component" value="Unassembled WGS sequence"/>
</dbReference>
<protein>
    <recommendedName>
        <fullName evidence="3">SUKH superfamily protein</fullName>
    </recommendedName>
</protein>
<reference evidence="1 2" key="1">
    <citation type="submission" date="2024-06" db="EMBL/GenBank/DDBJ databases">
        <title>The Natural Products Discovery Center: Release of the First 8490 Sequenced Strains for Exploring Actinobacteria Biosynthetic Diversity.</title>
        <authorList>
            <person name="Kalkreuter E."/>
            <person name="Kautsar S.A."/>
            <person name="Yang D."/>
            <person name="Bader C.D."/>
            <person name="Teijaro C.N."/>
            <person name="Fluegel L."/>
            <person name="Davis C.M."/>
            <person name="Simpson J.R."/>
            <person name="Lauterbach L."/>
            <person name="Steele A.D."/>
            <person name="Gui C."/>
            <person name="Meng S."/>
            <person name="Li G."/>
            <person name="Viehrig K."/>
            <person name="Ye F."/>
            <person name="Su P."/>
            <person name="Kiefer A.F."/>
            <person name="Nichols A."/>
            <person name="Cepeda A.J."/>
            <person name="Yan W."/>
            <person name="Fan B."/>
            <person name="Jiang Y."/>
            <person name="Adhikari A."/>
            <person name="Zheng C.-J."/>
            <person name="Schuster L."/>
            <person name="Cowan T.M."/>
            <person name="Smanski M.J."/>
            <person name="Chevrette M.G."/>
            <person name="De Carvalho L.P.S."/>
            <person name="Shen B."/>
        </authorList>
    </citation>
    <scope>NUCLEOTIDE SEQUENCE [LARGE SCALE GENOMIC DNA]</scope>
    <source>
        <strain evidence="1 2">NPDC050671</strain>
    </source>
</reference>
<keyword evidence="2" id="KW-1185">Reference proteome</keyword>
<evidence type="ECO:0008006" key="3">
    <source>
        <dbReference type="Google" id="ProtNLM"/>
    </source>
</evidence>
<dbReference type="RefSeq" id="WP_357977085.1">
    <property type="nucleotide sequence ID" value="NZ_JBFAIH010000005.1"/>
</dbReference>